<dbReference type="EMBL" id="CAKMMW010000015">
    <property type="protein sequence ID" value="CAH1217038.1"/>
    <property type="molecule type" value="Genomic_DNA"/>
</dbReference>
<evidence type="ECO:0000313" key="3">
    <source>
        <dbReference type="Proteomes" id="UP000838821"/>
    </source>
</evidence>
<keyword evidence="2" id="KW-0449">Lipoprotein</keyword>
<comment type="caution">
    <text evidence="2">The sequence shown here is derived from an EMBL/GenBank/DDBJ whole genome shotgun (WGS) entry which is preliminary data.</text>
</comment>
<accession>A0ABN8GSI6</accession>
<dbReference type="Gene3D" id="3.40.190.10">
    <property type="entry name" value="Periplasmic binding protein-like II"/>
    <property type="match status" value="2"/>
</dbReference>
<evidence type="ECO:0000313" key="2">
    <source>
        <dbReference type="EMBL" id="CAH1217038.1"/>
    </source>
</evidence>
<dbReference type="InterPro" id="IPR050490">
    <property type="entry name" value="Bact_solute-bd_prot1"/>
</dbReference>
<dbReference type="Proteomes" id="UP000838821">
    <property type="component" value="Unassembled WGS sequence"/>
</dbReference>
<name>A0ABN8GSI6_9BACL</name>
<reference evidence="2" key="1">
    <citation type="submission" date="2022-01" db="EMBL/GenBank/DDBJ databases">
        <authorList>
            <person name="Criscuolo A."/>
        </authorList>
    </citation>
    <scope>NUCLEOTIDE SEQUENCE</scope>
    <source>
        <strain evidence="2">CIP111891</strain>
    </source>
</reference>
<dbReference type="PANTHER" id="PTHR43649">
    <property type="entry name" value="ARABINOSE-BINDING PROTEIN-RELATED"/>
    <property type="match status" value="1"/>
</dbReference>
<gene>
    <name evidence="2" type="primary">lipO_34</name>
    <name evidence="2" type="ORF">PAECIP111891_04538</name>
</gene>
<keyword evidence="3" id="KW-1185">Reference proteome</keyword>
<dbReference type="PANTHER" id="PTHR43649:SF33">
    <property type="entry name" value="POLYGALACTURONAN_RHAMNOGALACTURONAN-BINDING PROTEIN YTCQ"/>
    <property type="match status" value="1"/>
</dbReference>
<sequence>MRTNTWLKLGLTFAVGIGALTGCSSGSKEKPAATAITSAQEPLAIKVMTIHYEDQPPMEGNQAKDYIEKKSNVKLSMELVPAATYDEKLNVTMASLDQYDLILLKSGIKDPKFEKLARQGAFYDLTSLVKGKKNLEQNIPETAWKASSVNQKIYAIPRPQYAYGNGSANVIMRKDWLDRYGLSVPKTIDELTNALRVFRDKDPVGGGKTIPFVTFAAQNDDAKSIFGGMAPIKFAFGMPNNYKVENGKAVYAIETQEYKDYLDWLKLAWNEKLFNKDAALLKNQQNKDKFLAGEAGALVYHVGLLGSSNYDKLKKVDPKAEMVVLPAIEGATGKKGVNQSLGFFGSWVIPSTVAKEKAERIVEFLNAQASPEYEYYRNGGIQGVHSTDIKDGIVSRTSEQEKLGEKEKPSTFLLEWPLDPYNYANSTDPQVNKLQRSILDSFKNIGVLDTFSGLISPTEQKNPDHEKKVDALGLKYVTGQAGWDAVQKEITAWQQTNGNQIGKELLELYQQ</sequence>
<dbReference type="RefSeq" id="WP_236290700.1">
    <property type="nucleotide sequence ID" value="NZ_CAKMMW010000015.1"/>
</dbReference>
<keyword evidence="1" id="KW-0732">Signal</keyword>
<dbReference type="PROSITE" id="PS51257">
    <property type="entry name" value="PROKAR_LIPOPROTEIN"/>
    <property type="match status" value="1"/>
</dbReference>
<protein>
    <submittedName>
        <fullName evidence="2">Lipoprotein LipO</fullName>
    </submittedName>
</protein>
<proteinExistence type="predicted"/>
<dbReference type="SUPFAM" id="SSF53850">
    <property type="entry name" value="Periplasmic binding protein-like II"/>
    <property type="match status" value="1"/>
</dbReference>
<evidence type="ECO:0000256" key="1">
    <source>
        <dbReference type="ARBA" id="ARBA00022729"/>
    </source>
</evidence>
<organism evidence="2 3">
    <name type="scientific">Paenibacillus allorhizoplanae</name>
    <dbReference type="NCBI Taxonomy" id="2905648"/>
    <lineage>
        <taxon>Bacteria</taxon>
        <taxon>Bacillati</taxon>
        <taxon>Bacillota</taxon>
        <taxon>Bacilli</taxon>
        <taxon>Bacillales</taxon>
        <taxon>Paenibacillaceae</taxon>
        <taxon>Paenibacillus</taxon>
    </lineage>
</organism>